<gene>
    <name evidence="1" type="ORF">LCGC14_2187860</name>
</gene>
<name>A0A0F9DKL2_9ZZZZ</name>
<protein>
    <submittedName>
        <fullName evidence="1">Uncharacterized protein</fullName>
    </submittedName>
</protein>
<accession>A0A0F9DKL2</accession>
<evidence type="ECO:0000313" key="1">
    <source>
        <dbReference type="EMBL" id="KKL62174.1"/>
    </source>
</evidence>
<comment type="caution">
    <text evidence="1">The sequence shown here is derived from an EMBL/GenBank/DDBJ whole genome shotgun (WGS) entry which is preliminary data.</text>
</comment>
<dbReference type="AlphaFoldDB" id="A0A0F9DKL2"/>
<dbReference type="EMBL" id="LAZR01028576">
    <property type="protein sequence ID" value="KKL62174.1"/>
    <property type="molecule type" value="Genomic_DNA"/>
</dbReference>
<feature type="non-terminal residue" evidence="1">
    <location>
        <position position="1"/>
    </location>
</feature>
<reference evidence="1" key="1">
    <citation type="journal article" date="2015" name="Nature">
        <title>Complex archaea that bridge the gap between prokaryotes and eukaryotes.</title>
        <authorList>
            <person name="Spang A."/>
            <person name="Saw J.H."/>
            <person name="Jorgensen S.L."/>
            <person name="Zaremba-Niedzwiedzka K."/>
            <person name="Martijn J."/>
            <person name="Lind A.E."/>
            <person name="van Eijk R."/>
            <person name="Schleper C."/>
            <person name="Guy L."/>
            <person name="Ettema T.J."/>
        </authorList>
    </citation>
    <scope>NUCLEOTIDE SEQUENCE</scope>
</reference>
<organism evidence="1">
    <name type="scientific">marine sediment metagenome</name>
    <dbReference type="NCBI Taxonomy" id="412755"/>
    <lineage>
        <taxon>unclassified sequences</taxon>
        <taxon>metagenomes</taxon>
        <taxon>ecological metagenomes</taxon>
    </lineage>
</organism>
<proteinExistence type="predicted"/>
<sequence length="78" mass="9262">HRQDKADEVPSDAVDIRTRHLFKKGSYNANLIFLIQDLQKVYGKHGLRIFLHGYHDKGVPHLHLSYDKKKGKLWRWVK</sequence>